<dbReference type="GO" id="GO:0005078">
    <property type="term" value="F:MAP-kinase scaffold activity"/>
    <property type="evidence" value="ECO:0007669"/>
    <property type="project" value="TreeGrafter"/>
</dbReference>
<dbReference type="Pfam" id="PF14604">
    <property type="entry name" value="SH3_9"/>
    <property type="match status" value="1"/>
</dbReference>
<evidence type="ECO:0000256" key="5">
    <source>
        <dbReference type="PROSITE-ProRule" id="PRU00192"/>
    </source>
</evidence>
<feature type="region of interest" description="Disordered" evidence="6">
    <location>
        <begin position="229"/>
        <end position="256"/>
    </location>
</feature>
<dbReference type="CDD" id="cd01212">
    <property type="entry name" value="PTB_JIP"/>
    <property type="match status" value="1"/>
</dbReference>
<dbReference type="Gene3D" id="2.30.29.30">
    <property type="entry name" value="Pleckstrin-homology domain (PH domain)/Phosphotyrosine-binding domain (PTB)"/>
    <property type="match status" value="1"/>
</dbReference>
<gene>
    <name evidence="9" type="ORF">QR680_000798</name>
</gene>
<organism evidence="9 10">
    <name type="scientific">Steinernema hermaphroditum</name>
    <dbReference type="NCBI Taxonomy" id="289476"/>
    <lineage>
        <taxon>Eukaryota</taxon>
        <taxon>Metazoa</taxon>
        <taxon>Ecdysozoa</taxon>
        <taxon>Nematoda</taxon>
        <taxon>Chromadorea</taxon>
        <taxon>Rhabditida</taxon>
        <taxon>Tylenchina</taxon>
        <taxon>Panagrolaimomorpha</taxon>
        <taxon>Strongyloidoidea</taxon>
        <taxon>Steinernematidae</taxon>
        <taxon>Steinernema</taxon>
    </lineage>
</organism>
<dbReference type="AlphaFoldDB" id="A0AA39GWM6"/>
<evidence type="ECO:0000256" key="2">
    <source>
        <dbReference type="ARBA" id="ARBA00009866"/>
    </source>
</evidence>
<evidence type="ECO:0000313" key="10">
    <source>
        <dbReference type="Proteomes" id="UP001175271"/>
    </source>
</evidence>
<reference evidence="9" key="1">
    <citation type="submission" date="2023-06" db="EMBL/GenBank/DDBJ databases">
        <title>Genomic analysis of the entomopathogenic nematode Steinernema hermaphroditum.</title>
        <authorList>
            <person name="Schwarz E.M."/>
            <person name="Heppert J.K."/>
            <person name="Baniya A."/>
            <person name="Schwartz H.T."/>
            <person name="Tan C.-H."/>
            <person name="Antoshechkin I."/>
            <person name="Sternberg P.W."/>
            <person name="Goodrich-Blair H."/>
            <person name="Dillman A.R."/>
        </authorList>
    </citation>
    <scope>NUCLEOTIDE SEQUENCE</scope>
    <source>
        <strain evidence="9">PS9179</strain>
        <tissue evidence="9">Whole animal</tissue>
    </source>
</reference>
<feature type="compositionally biased region" description="Acidic residues" evidence="6">
    <location>
        <begin position="1"/>
        <end position="12"/>
    </location>
</feature>
<dbReference type="PANTHER" id="PTHR47437">
    <property type="entry name" value="JNK-INTERACTING PROTEIN 1-LIKE PROTEIN"/>
    <property type="match status" value="1"/>
</dbReference>
<dbReference type="Gene3D" id="2.30.30.40">
    <property type="entry name" value="SH3 Domains"/>
    <property type="match status" value="1"/>
</dbReference>
<evidence type="ECO:0000259" key="7">
    <source>
        <dbReference type="PROSITE" id="PS01179"/>
    </source>
</evidence>
<dbReference type="GO" id="GO:0005737">
    <property type="term" value="C:cytoplasm"/>
    <property type="evidence" value="ECO:0007669"/>
    <property type="project" value="UniProtKB-SubCell"/>
</dbReference>
<feature type="compositionally biased region" description="Basic and acidic residues" evidence="6">
    <location>
        <begin position="718"/>
        <end position="729"/>
    </location>
</feature>
<dbReference type="CDD" id="cd11801">
    <property type="entry name" value="SH3_JIP1_like"/>
    <property type="match status" value="1"/>
</dbReference>
<feature type="compositionally biased region" description="Acidic residues" evidence="6">
    <location>
        <begin position="230"/>
        <end position="254"/>
    </location>
</feature>
<sequence length="1144" mass="128405">MDFDDDDDEDIEELVRKMPLTHSRSAHARLSRQNKISSMDQLPEADEDASSEDEEDSDEEFYVHQCLLPLRKSKSDHSFSASRQASVLAREQFQNIYDSFKQYELACSVACEKEDEVVMMHSPEASLAELNRHLDVIWPSPDNNEDEFARTEHAIAQGLYKEVNPELLELVNRLTERRNSDVSECWSAPGNFYELDADEVDEDQPFGEQRVTSCWSAPDMSADYQKGILEDDDDDEMAESDYNESEHRDDDEEEIERRRRRSLPYFRNRLERSCSADDIGTQRMLTMNMTNSLFEECIRDQEDYRYTPDPIVRFRVGDSERLCPRVIIKSPSPLPSHLYRDDMERSADLCESFDTSTFPSEIVRCEIESPSSDEEAHGDFPLDSTGNTLDCCLSPSLSSSKSETHLRCMLDAGRPRSPFFDHQHPENADLDVPDEFRSRSESNAQLIISHDNVKTMRQSTSYHCGEEMLAVPNVQRCTSPACRSYSHPLTKNVGCRFTDEEESESEEECRVERKASMQDLQQYHRYYEPSASGIAEQKLRKSATSTGFQGNAIVPPENGQRRRRRLPKRPDVCDSTRLPMSFSCYDQSNAITFDEAERIWMAQSIEQFRREQAAAAAYEELEKSGADLYARPQDLFLGHPREPLGVSAARLALQTPRNDGVLNLNQPMWNEKKESNLQCSLNGPADLNAPRHVNKPAATTGSAGLAPSASSSSSRPTKQPEKGDGEGASEKCATISVPVEQSPRAASPRANVDAFAKMSSGVDTSQRMPVRNDASLDGGAYCDFDSPISPPNISVLPSPARGHRRLPPLPIKSSSAALLSNLGRPFQAHFAMPTPPSIHTTGAPANGAAARSSSGGGGGGGTQLCFGMETSAMFKSTGGMEDSYYEEDGLNGNQHITTIRQTSFFAQDDSSGVSSCCTGSEHLNPTHRVQSTFIPRHDDEVLLEIGDAVHVERESEDHWCYGTNLRTHQHGIFPSAHVCEIDIVDEICMGALPSNATKMLTDERDTFYLTMLASIEVAHHKGNDVLVQAMNKNKEEIIVPQTVLMEISFRGIHIIDKRKKNFFRVPTFDFFYSLQNISFCGAHPKQLRYFGFITKHPLLPRFACHVFLSNESTQAIVESIGRAFKRSYDEYMAFAHPTEDIYIE</sequence>
<evidence type="ECO:0000256" key="1">
    <source>
        <dbReference type="ARBA" id="ARBA00004496"/>
    </source>
</evidence>
<dbReference type="GO" id="GO:0007254">
    <property type="term" value="P:JNK cascade"/>
    <property type="evidence" value="ECO:0007669"/>
    <property type="project" value="TreeGrafter"/>
</dbReference>
<dbReference type="SUPFAM" id="SSF50729">
    <property type="entry name" value="PH domain-like"/>
    <property type="match status" value="1"/>
</dbReference>
<dbReference type="InterPro" id="IPR011993">
    <property type="entry name" value="PH-like_dom_sf"/>
</dbReference>
<dbReference type="GO" id="GO:0046328">
    <property type="term" value="P:regulation of JNK cascade"/>
    <property type="evidence" value="ECO:0007669"/>
    <property type="project" value="InterPro"/>
</dbReference>
<comment type="similarity">
    <text evidence="2">Belongs to the JIP scaffold family.</text>
</comment>
<comment type="subcellular location">
    <subcellularLocation>
        <location evidence="1">Cytoplasm</location>
    </subcellularLocation>
</comment>
<feature type="region of interest" description="Disordered" evidence="6">
    <location>
        <begin position="838"/>
        <end position="862"/>
    </location>
</feature>
<comment type="caution">
    <text evidence="9">The sequence shown here is derived from an EMBL/GenBank/DDBJ whole genome shotgun (WGS) entry which is preliminary data.</text>
</comment>
<feature type="compositionally biased region" description="Low complexity" evidence="6">
    <location>
        <begin position="842"/>
        <end position="853"/>
    </location>
</feature>
<dbReference type="PROSITE" id="PS01179">
    <property type="entry name" value="PID"/>
    <property type="match status" value="1"/>
</dbReference>
<proteinExistence type="inferred from homology"/>
<evidence type="ECO:0000259" key="8">
    <source>
        <dbReference type="PROSITE" id="PS50002"/>
    </source>
</evidence>
<protein>
    <recommendedName>
        <fullName evidence="11">JNK-interacting protein 1</fullName>
    </recommendedName>
</protein>
<dbReference type="GO" id="GO:0008432">
    <property type="term" value="F:JUN kinase binding"/>
    <property type="evidence" value="ECO:0007669"/>
    <property type="project" value="TreeGrafter"/>
</dbReference>
<evidence type="ECO:0000256" key="3">
    <source>
        <dbReference type="ARBA" id="ARBA00022443"/>
    </source>
</evidence>
<accession>A0AA39GWM6</accession>
<evidence type="ECO:0000256" key="4">
    <source>
        <dbReference type="ARBA" id="ARBA00022490"/>
    </source>
</evidence>
<dbReference type="SMART" id="SM00326">
    <property type="entry name" value="SH3"/>
    <property type="match status" value="1"/>
</dbReference>
<dbReference type="InterPro" id="IPR047178">
    <property type="entry name" value="JIP1_scaffold"/>
</dbReference>
<dbReference type="PROSITE" id="PS50002">
    <property type="entry name" value="SH3"/>
    <property type="match status" value="1"/>
</dbReference>
<feature type="region of interest" description="Disordered" evidence="6">
    <location>
        <begin position="542"/>
        <end position="571"/>
    </location>
</feature>
<keyword evidence="10" id="KW-1185">Reference proteome</keyword>
<dbReference type="Proteomes" id="UP001175271">
    <property type="component" value="Unassembled WGS sequence"/>
</dbReference>
<feature type="region of interest" description="Disordered" evidence="6">
    <location>
        <begin position="1"/>
        <end position="59"/>
    </location>
</feature>
<feature type="domain" description="SH3" evidence="8">
    <location>
        <begin position="922"/>
        <end position="983"/>
    </location>
</feature>
<evidence type="ECO:0000256" key="6">
    <source>
        <dbReference type="SAM" id="MobiDB-lite"/>
    </source>
</evidence>
<dbReference type="InterPro" id="IPR006020">
    <property type="entry name" value="PTB/PI_dom"/>
</dbReference>
<dbReference type="Pfam" id="PF00640">
    <property type="entry name" value="PID"/>
    <property type="match status" value="1"/>
</dbReference>
<dbReference type="InterPro" id="IPR036028">
    <property type="entry name" value="SH3-like_dom_sf"/>
</dbReference>
<feature type="compositionally biased region" description="Acidic residues" evidence="6">
    <location>
        <begin position="43"/>
        <end position="59"/>
    </location>
</feature>
<feature type="compositionally biased region" description="Low complexity" evidence="6">
    <location>
        <begin position="696"/>
        <end position="714"/>
    </location>
</feature>
<feature type="domain" description="PID" evidence="7">
    <location>
        <begin position="1007"/>
        <end position="1132"/>
    </location>
</feature>
<feature type="region of interest" description="Disordered" evidence="6">
    <location>
        <begin position="679"/>
        <end position="730"/>
    </location>
</feature>
<evidence type="ECO:0000313" key="9">
    <source>
        <dbReference type="EMBL" id="KAK0394544.1"/>
    </source>
</evidence>
<dbReference type="SUPFAM" id="SSF50044">
    <property type="entry name" value="SH3-domain"/>
    <property type="match status" value="1"/>
</dbReference>
<dbReference type="EMBL" id="JAUCMV010000005">
    <property type="protein sequence ID" value="KAK0394544.1"/>
    <property type="molecule type" value="Genomic_DNA"/>
</dbReference>
<keyword evidence="4" id="KW-0963">Cytoplasm</keyword>
<name>A0AA39GWM6_9BILA</name>
<dbReference type="PANTHER" id="PTHR47437:SF4">
    <property type="entry name" value="JNK-INTERACTING PROTEIN 1-LIKE PROTEIN"/>
    <property type="match status" value="1"/>
</dbReference>
<evidence type="ECO:0008006" key="11">
    <source>
        <dbReference type="Google" id="ProtNLM"/>
    </source>
</evidence>
<dbReference type="InterPro" id="IPR001452">
    <property type="entry name" value="SH3_domain"/>
</dbReference>
<keyword evidence="3 5" id="KW-0728">SH3 domain</keyword>
<dbReference type="SMART" id="SM00462">
    <property type="entry name" value="PTB"/>
    <property type="match status" value="1"/>
</dbReference>